<sequence length="342" mass="39451">MSCQRPLGFISETGQLAAFDIGFNGTWYTAGDGEPYRPCANYHTHNICNWMVREDDPNPLCRSCRLTKVIPDLSKPQNLERWFKMESAKRRLLYSLMTLGLPIWEPVEGKPELAFHFMEDVTDDEYGQELTVKSTVVTGHNNGTITLNLKEAEDSSRIMMREKMNERYRTLIGHFRHESGHFYWDWLIRGTRELASFRALFGDESINYPAALKRYYDNGPIDDWQSCWISPYASSHAWEDWAETWAHYLHIVDTLDTAAYYGVAVADNRVTQPTSSRHCSFSQLYDDWCRLTTMLNGLNRSMGLDDAYPFVIPGPAQKKLEYIHELIKRSVTSSPTQNEADG</sequence>
<dbReference type="Pfam" id="PF15887">
    <property type="entry name" value="Peptidase_Mx"/>
    <property type="match status" value="1"/>
</dbReference>
<evidence type="ECO:0000259" key="1">
    <source>
        <dbReference type="Pfam" id="PF10005"/>
    </source>
</evidence>
<reference evidence="2" key="1">
    <citation type="journal article" date="2014" name="Int. J. Syst. Evol. Microbiol.">
        <title>Complete genome sequence of Corynebacterium casei LMG S-19264T (=DSM 44701T), isolated from a smear-ripened cheese.</title>
        <authorList>
            <consortium name="US DOE Joint Genome Institute (JGI-PGF)"/>
            <person name="Walter F."/>
            <person name="Albersmeier A."/>
            <person name="Kalinowski J."/>
            <person name="Ruckert C."/>
        </authorList>
    </citation>
    <scope>NUCLEOTIDE SEQUENCE</scope>
    <source>
        <strain evidence="2">KCTC 22164</strain>
    </source>
</reference>
<evidence type="ECO:0000313" key="2">
    <source>
        <dbReference type="EMBL" id="GGW88576.1"/>
    </source>
</evidence>
<gene>
    <name evidence="2" type="ORF">GCM10007391_23330</name>
</gene>
<dbReference type="Pfam" id="PF10005">
    <property type="entry name" value="Zn_ribbon_DZR_6"/>
    <property type="match status" value="1"/>
</dbReference>
<dbReference type="PIRSF" id="PIRSF012641">
    <property type="entry name" value="UCP012641"/>
    <property type="match status" value="1"/>
</dbReference>
<feature type="domain" description="Zinc-ribbon" evidence="1">
    <location>
        <begin position="2"/>
        <end position="74"/>
    </location>
</feature>
<organism evidence="2 3">
    <name type="scientific">Alteromonas halophila</name>
    <dbReference type="NCBI Taxonomy" id="516698"/>
    <lineage>
        <taxon>Bacteria</taxon>
        <taxon>Pseudomonadati</taxon>
        <taxon>Pseudomonadota</taxon>
        <taxon>Gammaproteobacteria</taxon>
        <taxon>Alteromonadales</taxon>
        <taxon>Alteromonadaceae</taxon>
        <taxon>Alteromonas/Salinimonas group</taxon>
        <taxon>Alteromonas</taxon>
    </lineage>
</organism>
<dbReference type="Proteomes" id="UP000631300">
    <property type="component" value="Unassembled WGS sequence"/>
</dbReference>
<accession>A0A918JLT9</accession>
<dbReference type="AlphaFoldDB" id="A0A918JLT9"/>
<keyword evidence="3" id="KW-1185">Reference proteome</keyword>
<name>A0A918JLT9_9ALTE</name>
<dbReference type="Gene3D" id="3.40.390.70">
    <property type="match status" value="1"/>
</dbReference>
<protein>
    <recommendedName>
        <fullName evidence="1">Zinc-ribbon domain-containing protein</fullName>
    </recommendedName>
</protein>
<proteinExistence type="predicted"/>
<evidence type="ECO:0000313" key="3">
    <source>
        <dbReference type="Proteomes" id="UP000631300"/>
    </source>
</evidence>
<dbReference type="InterPro" id="IPR011201">
    <property type="entry name" value="Zinc-ribbon_6_bact"/>
</dbReference>
<comment type="caution">
    <text evidence="2">The sequence shown here is derived from an EMBL/GenBank/DDBJ whole genome shotgun (WGS) entry which is preliminary data.</text>
</comment>
<dbReference type="InterPro" id="IPR031321">
    <property type="entry name" value="UCP012641"/>
</dbReference>
<reference evidence="2" key="2">
    <citation type="submission" date="2020-09" db="EMBL/GenBank/DDBJ databases">
        <authorList>
            <person name="Sun Q."/>
            <person name="Kim S."/>
        </authorList>
    </citation>
    <scope>NUCLEOTIDE SEQUENCE</scope>
    <source>
        <strain evidence="2">KCTC 22164</strain>
    </source>
</reference>
<dbReference type="EMBL" id="BMXP01000005">
    <property type="protein sequence ID" value="GGW88576.1"/>
    <property type="molecule type" value="Genomic_DNA"/>
</dbReference>